<feature type="region of interest" description="Disordered" evidence="1">
    <location>
        <begin position="519"/>
        <end position="540"/>
    </location>
</feature>
<feature type="domain" description="HORMA" evidence="2">
    <location>
        <begin position="25"/>
        <end position="217"/>
    </location>
</feature>
<dbReference type="AlphaFoldDB" id="A0AAW1TS99"/>
<dbReference type="Gene3D" id="3.30.900.10">
    <property type="entry name" value="HORMA domain"/>
    <property type="match status" value="1"/>
</dbReference>
<evidence type="ECO:0000256" key="1">
    <source>
        <dbReference type="SAM" id="MobiDB-lite"/>
    </source>
</evidence>
<comment type="caution">
    <text evidence="3">The sequence shown here is derived from an EMBL/GenBank/DDBJ whole genome shotgun (WGS) entry which is preliminary data.</text>
</comment>
<dbReference type="SUPFAM" id="SSF56019">
    <property type="entry name" value="The spindle assembly checkpoint protein mad2"/>
    <property type="match status" value="1"/>
</dbReference>
<keyword evidence="4" id="KW-1185">Reference proteome</keyword>
<feature type="compositionally biased region" description="Low complexity" evidence="1">
    <location>
        <begin position="338"/>
        <end position="349"/>
    </location>
</feature>
<dbReference type="Proteomes" id="UP001431783">
    <property type="component" value="Unassembled WGS sequence"/>
</dbReference>
<organism evidence="3 4">
    <name type="scientific">Henosepilachna vigintioctopunctata</name>
    <dbReference type="NCBI Taxonomy" id="420089"/>
    <lineage>
        <taxon>Eukaryota</taxon>
        <taxon>Metazoa</taxon>
        <taxon>Ecdysozoa</taxon>
        <taxon>Arthropoda</taxon>
        <taxon>Hexapoda</taxon>
        <taxon>Insecta</taxon>
        <taxon>Pterygota</taxon>
        <taxon>Neoptera</taxon>
        <taxon>Endopterygota</taxon>
        <taxon>Coleoptera</taxon>
        <taxon>Polyphaga</taxon>
        <taxon>Cucujiformia</taxon>
        <taxon>Coccinelloidea</taxon>
        <taxon>Coccinellidae</taxon>
        <taxon>Epilachninae</taxon>
        <taxon>Epilachnini</taxon>
        <taxon>Henosepilachna</taxon>
    </lineage>
</organism>
<feature type="region of interest" description="Disordered" evidence="1">
    <location>
        <begin position="223"/>
        <end position="281"/>
    </location>
</feature>
<name>A0AAW1TS99_9CUCU</name>
<evidence type="ECO:0000259" key="2">
    <source>
        <dbReference type="PROSITE" id="PS50815"/>
    </source>
</evidence>
<sequence length="686" mass="79086">MSVNMINMELGINKQNVVQATTNYVCSEQYIEMMVKVSVMNILYHRLPVPDIFYSKEFHAIPYKVVRNEHIDAPIIRLYRKWMNGFKDAFRKKYLEELVLFFYNDETKEIEENFVFKFSYEQNINKEKACTDLTEPTENLLKTLISLGDSPKLDGKTLSLHVEMFYAPDTPMKYKPENFVEKNYCNTLKYQLKSAIFDNPVTFARLCSKFHYFKGTYYRKTTNSQPSIESESEPLVEVADNRQHKSSQNTTENKNVKKPKMKKTSKRSKPVKPSASEESDKENYIEKKIVHMNFDILEKTCCEAETSLEVNKTNSQLSVEHQSEPLVKSYSNEQKRLSQSSTKTNNSNKSKNKKSKTLSKEVSILENENEQNYIEEKIRNIECDILDIIENEAAASSGEIHANSQLSVEPEPEPLVKPTYKRKRRILQSSPKIYNIKKPKNKKSLNEESKAVALCTSEVDDNQNNIDKKERDMETNNIDKKETDMETDIFETAPTEAEVSLESNNELTQDTLENTLKKLKSKNNSNRSEPVTPCVSEDGDKQNYIEKKMYEMELDIFDTARSETGTSLGENPENSQFLEEPELESLITPRDREKHRSQTLAEIDAINSKINSQSDAQTSKNDNVPTNPEKNIFDSNIDIFETAPSEVSDPVTVDISDVDYRFPNDEDIDLIVSTVNNSQEEIIEKK</sequence>
<proteinExistence type="predicted"/>
<dbReference type="Pfam" id="PF02301">
    <property type="entry name" value="HORMA"/>
    <property type="match status" value="1"/>
</dbReference>
<evidence type="ECO:0000313" key="3">
    <source>
        <dbReference type="EMBL" id="KAK9871558.1"/>
    </source>
</evidence>
<protein>
    <recommendedName>
        <fullName evidence="2">HORMA domain-containing protein</fullName>
    </recommendedName>
</protein>
<feature type="compositionally biased region" description="Polar residues" evidence="1">
    <location>
        <begin position="608"/>
        <end position="629"/>
    </location>
</feature>
<dbReference type="InterPro" id="IPR003511">
    <property type="entry name" value="HORMA_dom"/>
</dbReference>
<feature type="region of interest" description="Disordered" evidence="1">
    <location>
        <begin position="563"/>
        <end position="630"/>
    </location>
</feature>
<dbReference type="InterPro" id="IPR036570">
    <property type="entry name" value="HORMA_dom_sf"/>
</dbReference>
<accession>A0AAW1TS99</accession>
<reference evidence="3 4" key="1">
    <citation type="submission" date="2023-03" db="EMBL/GenBank/DDBJ databases">
        <title>Genome insight into feeding habits of ladybird beetles.</title>
        <authorList>
            <person name="Li H.-S."/>
            <person name="Huang Y.-H."/>
            <person name="Pang H."/>
        </authorList>
    </citation>
    <scope>NUCLEOTIDE SEQUENCE [LARGE SCALE GENOMIC DNA]</scope>
    <source>
        <strain evidence="3">SYSU_2023b</strain>
        <tissue evidence="3">Whole body</tissue>
    </source>
</reference>
<dbReference type="PROSITE" id="PS50815">
    <property type="entry name" value="HORMA"/>
    <property type="match status" value="1"/>
</dbReference>
<feature type="compositionally biased region" description="Basic residues" evidence="1">
    <location>
        <begin position="256"/>
        <end position="270"/>
    </location>
</feature>
<evidence type="ECO:0000313" key="4">
    <source>
        <dbReference type="Proteomes" id="UP001431783"/>
    </source>
</evidence>
<feature type="region of interest" description="Disordered" evidence="1">
    <location>
        <begin position="311"/>
        <end position="362"/>
    </location>
</feature>
<feature type="compositionally biased region" description="Polar residues" evidence="1">
    <location>
        <begin position="311"/>
        <end position="320"/>
    </location>
</feature>
<feature type="compositionally biased region" description="Polar residues" evidence="1">
    <location>
        <begin position="563"/>
        <end position="577"/>
    </location>
</feature>
<gene>
    <name evidence="3" type="ORF">WA026_012939</name>
</gene>
<dbReference type="EMBL" id="JARQZJ010000006">
    <property type="protein sequence ID" value="KAK9871558.1"/>
    <property type="molecule type" value="Genomic_DNA"/>
</dbReference>